<feature type="binding site" evidence="3">
    <location>
        <position position="495"/>
    </location>
    <ligand>
        <name>FAD</name>
        <dbReference type="ChEBI" id="CHEBI:57692"/>
    </ligand>
</feature>
<gene>
    <name evidence="6" type="ORF">RUM43_007327</name>
</gene>
<dbReference type="InterPro" id="IPR050281">
    <property type="entry name" value="Flavin_monoamine_oxidase"/>
</dbReference>
<organism evidence="6 7">
    <name type="scientific">Polyplax serrata</name>
    <name type="common">Common mouse louse</name>
    <dbReference type="NCBI Taxonomy" id="468196"/>
    <lineage>
        <taxon>Eukaryota</taxon>
        <taxon>Metazoa</taxon>
        <taxon>Ecdysozoa</taxon>
        <taxon>Arthropoda</taxon>
        <taxon>Hexapoda</taxon>
        <taxon>Insecta</taxon>
        <taxon>Pterygota</taxon>
        <taxon>Neoptera</taxon>
        <taxon>Paraneoptera</taxon>
        <taxon>Psocodea</taxon>
        <taxon>Troctomorpha</taxon>
        <taxon>Phthiraptera</taxon>
        <taxon>Anoplura</taxon>
        <taxon>Polyplacidae</taxon>
        <taxon>Polyplax</taxon>
    </lineage>
</organism>
<dbReference type="AlphaFoldDB" id="A0AAN8PME3"/>
<dbReference type="PANTHER" id="PTHR10742:SF416">
    <property type="entry name" value="SPERMINE OXIDASE"/>
    <property type="match status" value="1"/>
</dbReference>
<protein>
    <recommendedName>
        <fullName evidence="4">Amine oxidase</fullName>
        <ecNumber evidence="4">1.4.3.-</ecNumber>
    </recommendedName>
</protein>
<feature type="domain" description="Amine oxidase" evidence="5">
    <location>
        <begin position="494"/>
        <end position="955"/>
    </location>
</feature>
<comment type="caution">
    <text evidence="6">The sequence shown here is derived from an EMBL/GenBank/DDBJ whole genome shotgun (WGS) entry which is preliminary data.</text>
</comment>
<dbReference type="PANTHER" id="PTHR10742">
    <property type="entry name" value="FLAVIN MONOAMINE OXIDASE"/>
    <property type="match status" value="1"/>
</dbReference>
<evidence type="ECO:0000256" key="3">
    <source>
        <dbReference type="PIRSR" id="PIRSR601613-1"/>
    </source>
</evidence>
<feature type="binding site" evidence="3">
    <location>
        <position position="705"/>
    </location>
    <ligand>
        <name>FAD</name>
        <dbReference type="ChEBI" id="CHEBI:57692"/>
    </ligand>
</feature>
<dbReference type="GO" id="GO:0008131">
    <property type="term" value="F:primary methylamine oxidase activity"/>
    <property type="evidence" value="ECO:0007669"/>
    <property type="project" value="UniProtKB-ARBA"/>
</dbReference>
<evidence type="ECO:0000313" key="6">
    <source>
        <dbReference type="EMBL" id="KAK6639057.1"/>
    </source>
</evidence>
<sequence>MEHFKVLIIGAGASGVAAAVKLLENGFNNFRIIEAENRIGGRVNTTCIGSSKVELGAEWIHGETGNVVYELAAKYNMADTSAKYFFSQTKFFDFCGHQINKDISVALSTAFSEIMDVKENDLDNKLLNGSVGEYFDLKFQDAVYELRKKINLDESLVQKFSKVFENWENSIDASHSWYETSLSGHLQYWECPGNIITTWRNNCYSTLFDLLKKKVGDSEGLPLDDKIIFNKEVSKINWNKEAISNVPNVQVECSDGSVYSADHVLLTCSLGVLKEQALQMFSPLLPSKKLRCIQNLGFGTVDKIFLKFSHRWWKNDFDGFAFLWSDDERKNDTTGWLNGVICFHPLNSESAILRGWITAEAAQQMETLSPQEITQGLNYLLDKFLGASFDVPSIDICLTSKWYTNPHFRGSYSCRLLKSEETNVWSSDLAEPVLNVEDVPVLLFGGEASSTHYFSTVHGAVEAGRREVTRLLPFLKEPSKLKKNYKVVIVGAGISGLSAAQTLHENGLNDLLVVEAQSKPGGRISTVKIDDYHLELGAQWIHGEKNDVFSICDRNNLLTEVYSSEGEGLYLRENGDIIDDRIIKEVANVVMDILESCEIYCDSARRSPHSIGQELMKKFTEYLESCPNDTDEVKEIKRDLLGWHMKFQLIDNSCDDLHNLSAKYWGLFKFCGGRDYVNFKNGYHTLIETLVKNLPEGSLLCDAVVERIDWLQDIDKRNSDSKYTARVRCKNGLKFNAQHVIVTSSLGVLKSSHKSMFHPPLPNNHLQAIELLGFGVLNKIFLIYDEPWWHPGDKGFQLVWSQSTQGNDVEPNWGKYVTGFDVICQERPILLGWVGGEGAKIIENLTEEKIGLDATRYLKQFYRKLEIPLPKRVVRSSWWSNEYVRGGYSHITVECDELRIDGSNLALPLCTTVHSPEGNTKKPTILLAGESTHKNYYSTVHGAYESGQSQAQVILEYYTQGNK</sequence>
<reference evidence="6 7" key="1">
    <citation type="submission" date="2023-10" db="EMBL/GenBank/DDBJ databases">
        <title>Genomes of two closely related lineages of the louse Polyplax serrata with different host specificities.</title>
        <authorList>
            <person name="Martinu J."/>
            <person name="Tarabai H."/>
            <person name="Stefka J."/>
            <person name="Hypsa V."/>
        </authorList>
    </citation>
    <scope>NUCLEOTIDE SEQUENCE [LARGE SCALE GENOMIC DNA]</scope>
    <source>
        <strain evidence="6">HR10_N</strain>
    </source>
</reference>
<evidence type="ECO:0000256" key="4">
    <source>
        <dbReference type="RuleBase" id="RU362067"/>
    </source>
</evidence>
<comment type="similarity">
    <text evidence="4">Belongs to the flavin monoamine oxidase family.</text>
</comment>
<keyword evidence="4" id="KW-0274">FAD</keyword>
<comment type="cofactor">
    <cofactor evidence="1 4">
        <name>FAD</name>
        <dbReference type="ChEBI" id="CHEBI:57692"/>
    </cofactor>
</comment>
<feature type="binding site" evidence="3">
    <location>
        <begin position="515"/>
        <end position="516"/>
    </location>
    <ligand>
        <name>FAD</name>
        <dbReference type="ChEBI" id="CHEBI:57692"/>
    </ligand>
</feature>
<dbReference type="PRINTS" id="PR00757">
    <property type="entry name" value="AMINEOXDASEF"/>
</dbReference>
<dbReference type="Gene3D" id="3.90.660.10">
    <property type="match status" value="2"/>
</dbReference>
<dbReference type="InterPro" id="IPR002937">
    <property type="entry name" value="Amino_oxidase"/>
</dbReference>
<dbReference type="EC" id="1.4.3.-" evidence="4"/>
<dbReference type="Pfam" id="PF01593">
    <property type="entry name" value="Amino_oxidase"/>
    <property type="match status" value="2"/>
</dbReference>
<evidence type="ECO:0000256" key="2">
    <source>
        <dbReference type="ARBA" id="ARBA00023002"/>
    </source>
</evidence>
<dbReference type="Proteomes" id="UP001372834">
    <property type="component" value="Unassembled WGS sequence"/>
</dbReference>
<keyword evidence="4" id="KW-0285">Flavoprotein</keyword>
<feature type="domain" description="Amine oxidase" evidence="5">
    <location>
        <begin position="14"/>
        <end position="472"/>
    </location>
</feature>
<dbReference type="EMBL" id="JAWJWE010000003">
    <property type="protein sequence ID" value="KAK6639057.1"/>
    <property type="molecule type" value="Genomic_DNA"/>
</dbReference>
<dbReference type="SUPFAM" id="SSF54373">
    <property type="entry name" value="FAD-linked reductases, C-terminal domain"/>
    <property type="match status" value="2"/>
</dbReference>
<name>A0AAN8PME3_POLSC</name>
<evidence type="ECO:0000256" key="1">
    <source>
        <dbReference type="ARBA" id="ARBA00001974"/>
    </source>
</evidence>
<proteinExistence type="inferred from homology"/>
<dbReference type="Gene3D" id="3.50.50.60">
    <property type="entry name" value="FAD/NAD(P)-binding domain"/>
    <property type="match status" value="2"/>
</dbReference>
<evidence type="ECO:0000259" key="5">
    <source>
        <dbReference type="Pfam" id="PF01593"/>
    </source>
</evidence>
<accession>A0AAN8PME3</accession>
<dbReference type="SUPFAM" id="SSF51905">
    <property type="entry name" value="FAD/NAD(P)-binding domain"/>
    <property type="match status" value="2"/>
</dbReference>
<dbReference type="GO" id="GO:0046592">
    <property type="term" value="F:polyamine oxidase activity"/>
    <property type="evidence" value="ECO:0007669"/>
    <property type="project" value="TreeGrafter"/>
</dbReference>
<evidence type="ECO:0000313" key="7">
    <source>
        <dbReference type="Proteomes" id="UP001372834"/>
    </source>
</evidence>
<dbReference type="InterPro" id="IPR036188">
    <property type="entry name" value="FAD/NAD-bd_sf"/>
</dbReference>
<dbReference type="InterPro" id="IPR001613">
    <property type="entry name" value="Flavin_amine_oxidase"/>
</dbReference>
<keyword evidence="2 4" id="KW-0560">Oxidoreductase</keyword>